<evidence type="ECO:0000256" key="1">
    <source>
        <dbReference type="SAM" id="MobiDB-lite"/>
    </source>
</evidence>
<evidence type="ECO:0000313" key="3">
    <source>
        <dbReference type="Proteomes" id="UP001153269"/>
    </source>
</evidence>
<protein>
    <submittedName>
        <fullName evidence="2">Uncharacterized protein</fullName>
    </submittedName>
</protein>
<dbReference type="Proteomes" id="UP001153269">
    <property type="component" value="Unassembled WGS sequence"/>
</dbReference>
<proteinExistence type="predicted"/>
<feature type="region of interest" description="Disordered" evidence="1">
    <location>
        <begin position="65"/>
        <end position="101"/>
    </location>
</feature>
<name>A0A9N7UI68_PLEPL</name>
<reference evidence="2" key="1">
    <citation type="submission" date="2020-03" db="EMBL/GenBank/DDBJ databases">
        <authorList>
            <person name="Weist P."/>
        </authorList>
    </citation>
    <scope>NUCLEOTIDE SEQUENCE</scope>
</reference>
<gene>
    <name evidence="2" type="ORF">PLEPLA_LOCUS19972</name>
</gene>
<dbReference type="AlphaFoldDB" id="A0A9N7UI68"/>
<sequence length="119" mass="12995">MYDLCHEERIHTVQGGGYDPHSGEEKVTVVPALGGQFPLQMSVHFKRVQRHEARWDRCVISLAPAPGARRGLGPSSVRPPCRHEAANWNKPDQSSVRGSSDSSTAVALLVASCLMTTNF</sequence>
<comment type="caution">
    <text evidence="2">The sequence shown here is derived from an EMBL/GenBank/DDBJ whole genome shotgun (WGS) entry which is preliminary data.</text>
</comment>
<keyword evidence="3" id="KW-1185">Reference proteome</keyword>
<dbReference type="EMBL" id="CADEAL010001388">
    <property type="protein sequence ID" value="CAB1431915.1"/>
    <property type="molecule type" value="Genomic_DNA"/>
</dbReference>
<evidence type="ECO:0000313" key="2">
    <source>
        <dbReference type="EMBL" id="CAB1431915.1"/>
    </source>
</evidence>
<organism evidence="2 3">
    <name type="scientific">Pleuronectes platessa</name>
    <name type="common">European plaice</name>
    <dbReference type="NCBI Taxonomy" id="8262"/>
    <lineage>
        <taxon>Eukaryota</taxon>
        <taxon>Metazoa</taxon>
        <taxon>Chordata</taxon>
        <taxon>Craniata</taxon>
        <taxon>Vertebrata</taxon>
        <taxon>Euteleostomi</taxon>
        <taxon>Actinopterygii</taxon>
        <taxon>Neopterygii</taxon>
        <taxon>Teleostei</taxon>
        <taxon>Neoteleostei</taxon>
        <taxon>Acanthomorphata</taxon>
        <taxon>Carangaria</taxon>
        <taxon>Pleuronectiformes</taxon>
        <taxon>Pleuronectoidei</taxon>
        <taxon>Pleuronectidae</taxon>
        <taxon>Pleuronectes</taxon>
    </lineage>
</organism>
<accession>A0A9N7UI68</accession>